<comment type="caution">
    <text evidence="1">The sequence shown here is derived from an EMBL/GenBank/DDBJ whole genome shotgun (WGS) entry which is preliminary data.</text>
</comment>
<accession>A0A0F2LZD3</accession>
<sequence>MFAQRIMQRQQPAAIGRLFRRSFGSTLSINPHIKAFRLATLPPSYLLTYLDTPRPSAATAVGTTSVLPPTPRSFVASDRFMDILNDVLRENAAQDDGLRAQAVAFAAPGGTIFSNAGASHTGSSTTVQQGGSGGGGVGGWVHLSDLRNPPDFGRIAWPEDIFGSIEVDSTGTLLDNFQPSGSYRILTNEGMLGLSDFLREKLVQRLKEEDENDTSDRPQILD</sequence>
<dbReference type="PANTHER" id="PTHR37331:SF1">
    <property type="entry name" value="YALI0F11671P"/>
    <property type="match status" value="1"/>
</dbReference>
<gene>
    <name evidence="1" type="ORF">SPSK_00868</name>
</gene>
<evidence type="ECO:0000313" key="1">
    <source>
        <dbReference type="EMBL" id="KJR81860.1"/>
    </source>
</evidence>
<organism evidence="1 2">
    <name type="scientific">Sporothrix schenckii 1099-18</name>
    <dbReference type="NCBI Taxonomy" id="1397361"/>
    <lineage>
        <taxon>Eukaryota</taxon>
        <taxon>Fungi</taxon>
        <taxon>Dikarya</taxon>
        <taxon>Ascomycota</taxon>
        <taxon>Pezizomycotina</taxon>
        <taxon>Sordariomycetes</taxon>
        <taxon>Sordariomycetidae</taxon>
        <taxon>Ophiostomatales</taxon>
        <taxon>Ophiostomataceae</taxon>
        <taxon>Sporothrix</taxon>
    </lineage>
</organism>
<dbReference type="PANTHER" id="PTHR37331">
    <property type="entry name" value="YALI0F11671P"/>
    <property type="match status" value="1"/>
</dbReference>
<name>A0A0F2LZD3_SPOSC</name>
<reference evidence="1 2" key="1">
    <citation type="journal article" date="2014" name="BMC Genomics">
        <title>Comparative genomics of the major fungal agents of human and animal Sporotrichosis: Sporothrix schenckii and Sporothrix brasiliensis.</title>
        <authorList>
            <person name="Teixeira M.M."/>
            <person name="de Almeida L.G."/>
            <person name="Kubitschek-Barreira P."/>
            <person name="Alves F.L."/>
            <person name="Kioshima E.S."/>
            <person name="Abadio A.K."/>
            <person name="Fernandes L."/>
            <person name="Derengowski L.S."/>
            <person name="Ferreira K.S."/>
            <person name="Souza R.C."/>
            <person name="Ruiz J.C."/>
            <person name="de Andrade N.C."/>
            <person name="Paes H.C."/>
            <person name="Nicola A.M."/>
            <person name="Albuquerque P."/>
            <person name="Gerber A.L."/>
            <person name="Martins V.P."/>
            <person name="Peconick L.D."/>
            <person name="Neto A.V."/>
            <person name="Chaucanez C.B."/>
            <person name="Silva P.A."/>
            <person name="Cunha O.L."/>
            <person name="de Oliveira F.F."/>
            <person name="dos Santos T.C."/>
            <person name="Barros A.L."/>
            <person name="Soares M.A."/>
            <person name="de Oliveira L.M."/>
            <person name="Marini M.M."/>
            <person name="Villalobos-Duno H."/>
            <person name="Cunha M.M."/>
            <person name="de Hoog S."/>
            <person name="da Silveira J.F."/>
            <person name="Henrissat B."/>
            <person name="Nino-Vega G.A."/>
            <person name="Cisalpino P.S."/>
            <person name="Mora-Montes H.M."/>
            <person name="Almeida S.R."/>
            <person name="Stajich J.E."/>
            <person name="Lopes-Bezerra L.M."/>
            <person name="Vasconcelos A.T."/>
            <person name="Felipe M.S."/>
        </authorList>
    </citation>
    <scope>NUCLEOTIDE SEQUENCE [LARGE SCALE GENOMIC DNA]</scope>
    <source>
        <strain evidence="1 2">1099-18</strain>
    </source>
</reference>
<evidence type="ECO:0000313" key="2">
    <source>
        <dbReference type="Proteomes" id="UP000033710"/>
    </source>
</evidence>
<dbReference type="RefSeq" id="XP_016584536.1">
    <property type="nucleotide sequence ID" value="XM_016727814.1"/>
</dbReference>
<dbReference type="GeneID" id="27663091"/>
<dbReference type="OrthoDB" id="5397701at2759"/>
<dbReference type="AlphaFoldDB" id="A0A0F2LZD3"/>
<protein>
    <submittedName>
        <fullName evidence="1">Uncharacterized protein</fullName>
    </submittedName>
</protein>
<proteinExistence type="predicted"/>
<reference evidence="1 2" key="2">
    <citation type="journal article" date="2015" name="Eukaryot. Cell">
        <title>Asexual propagation of a virulent clone complex in a human and feline outbreak of sporotrichosis.</title>
        <authorList>
            <person name="Teixeira Mde M."/>
            <person name="Rodrigues A.M."/>
            <person name="Tsui C.K."/>
            <person name="de Almeida L.G."/>
            <person name="Van Diepeningen A.D."/>
            <person name="van den Ende B.G."/>
            <person name="Fernandes G.F."/>
            <person name="Kano R."/>
            <person name="Hamelin R.C."/>
            <person name="Lopes-Bezerra L.M."/>
            <person name="Vasconcelos A.T."/>
            <person name="de Hoog S."/>
            <person name="de Camargo Z.P."/>
            <person name="Felipe M.S."/>
        </authorList>
    </citation>
    <scope>NUCLEOTIDE SEQUENCE [LARGE SCALE GENOMIC DNA]</scope>
    <source>
        <strain evidence="1 2">1099-18</strain>
    </source>
</reference>
<dbReference type="VEuPathDB" id="FungiDB:SPSK_00868"/>
<dbReference type="Proteomes" id="UP000033710">
    <property type="component" value="Unassembled WGS sequence"/>
</dbReference>
<dbReference type="KEGG" id="ssck:SPSK_00868"/>
<dbReference type="EMBL" id="AXCR01000011">
    <property type="protein sequence ID" value="KJR81860.1"/>
    <property type="molecule type" value="Genomic_DNA"/>
</dbReference>